<protein>
    <recommendedName>
        <fullName evidence="1">TfuA-like core domain-containing protein</fullName>
    </recommendedName>
</protein>
<evidence type="ECO:0000313" key="3">
    <source>
        <dbReference type="Proteomes" id="UP000680706"/>
    </source>
</evidence>
<gene>
    <name evidence="2" type="ORF">KGB56_17075</name>
</gene>
<dbReference type="RefSeq" id="WP_075700634.1">
    <property type="nucleotide sequence ID" value="NZ_CP074126.1"/>
</dbReference>
<dbReference type="InterPro" id="IPR027304">
    <property type="entry name" value="Trigger_fact/SurA_dom_sf"/>
</dbReference>
<name>A0ABX8AJD3_9HYPH</name>
<proteinExistence type="predicted"/>
<organism evidence="2 3">
    <name type="scientific">Pseudovibrio brasiliensis</name>
    <dbReference type="NCBI Taxonomy" id="1898042"/>
    <lineage>
        <taxon>Bacteria</taxon>
        <taxon>Pseudomonadati</taxon>
        <taxon>Pseudomonadota</taxon>
        <taxon>Alphaproteobacteria</taxon>
        <taxon>Hyphomicrobiales</taxon>
        <taxon>Stappiaceae</taxon>
        <taxon>Pseudovibrio</taxon>
    </lineage>
</organism>
<dbReference type="Proteomes" id="UP000680706">
    <property type="component" value="Chromosome"/>
</dbReference>
<dbReference type="EMBL" id="CP074126">
    <property type="protein sequence ID" value="QUS55058.1"/>
    <property type="molecule type" value="Genomic_DNA"/>
</dbReference>
<evidence type="ECO:0000259" key="1">
    <source>
        <dbReference type="Pfam" id="PF07812"/>
    </source>
</evidence>
<sequence>MSTVVFLGPSLSLSEAKAVLPATFLPPASQGDVYRAVKGGARLIGIIDGFFEQVPAVWHKEILWAMSQGVHVYGASSMGALRAAELASFGMVGVGKVFQAYHKGQLEDDDEVAIAHGPAELGYPKLSVAMVNIRATLERAEEERVISKEFRALFEEAARSCHFPRRGYEHVLSVLEGQAAGDEIARLRSWLPEGKVDIKREDALELLKGLSAHQAQAIPPKEVSFSFAHTDTWEKLIRQVEASEGSEEIDELLNELRLDPKLYGQVIEGAVARALALREADRAGVAEQPERFQQKLHSFFVSRNIIEGPKIQKWLEHQRLDADGLIALVKREMRLETVRAGLEPEIRKSLLDVLRSTETYGDLLEKIAAKNALISADELEGFFDNEANPSEERLLNWHFHERLGIGIPAHLDGYITGLGLKSRNAFLQTLARDYLNEAAVSSKPQLAGSEATS</sequence>
<dbReference type="InterPro" id="IPR012924">
    <property type="entry name" value="TfuA_core"/>
</dbReference>
<evidence type="ECO:0000313" key="2">
    <source>
        <dbReference type="EMBL" id="QUS55058.1"/>
    </source>
</evidence>
<keyword evidence="3" id="KW-1185">Reference proteome</keyword>
<dbReference type="SUPFAM" id="SSF109998">
    <property type="entry name" value="Triger factor/SurA peptide-binding domain-like"/>
    <property type="match status" value="1"/>
</dbReference>
<accession>A0ABX8AJD3</accession>
<feature type="domain" description="TfuA-like core" evidence="1">
    <location>
        <begin position="48"/>
        <end position="166"/>
    </location>
</feature>
<reference evidence="2 3" key="1">
    <citation type="journal article" date="2021" name="Angew. Chem. Int. Ed. Engl.">
        <title>A novel family of nonribosomal peptides modulate collective behavior in Pseudovibrio bacteria isolated from marine sponges.</title>
        <authorList>
            <person name="Ioca L.P."/>
            <person name="Dai Y."/>
            <person name="Kunakom S."/>
            <person name="Diaz-Espinosa J."/>
            <person name="Krunic A."/>
            <person name="Crnkovic C.M."/>
            <person name="Orjala J."/>
            <person name="Sanchez L.M."/>
            <person name="Ferreira A.G."/>
            <person name="Berlinck R.G.S."/>
            <person name="Eustaquio A.S."/>
        </authorList>
    </citation>
    <scope>NUCLEOTIDE SEQUENCE [LARGE SCALE GENOMIC DNA]</scope>
    <source>
        <strain evidence="2 3">Ab134</strain>
    </source>
</reference>
<dbReference type="Pfam" id="PF07812">
    <property type="entry name" value="TfuA"/>
    <property type="match status" value="1"/>
</dbReference>